<proteinExistence type="predicted"/>
<evidence type="ECO:0000313" key="3">
    <source>
        <dbReference type="Proteomes" id="UP000001012"/>
    </source>
</evidence>
<keyword evidence="3" id="KW-1185">Reference proteome</keyword>
<sequence>MSTTTPLSSSNQPHDQEGLNRVLLRFNERINIVDNRVRQIEERINLLDRSAFQAVAIGNHAANNIALLKEEVDNLKRCLSTVTELLFESRGNPKTESPHSENDVTYTMDSTPTSTCSKLVAVALTLLALIAIAMLVICIVSVCGGFPLFISLLNMYTVGACISLPIISCASVSIMILCTVSITSLLRSRPAIYVVNNSQIEA</sequence>
<dbReference type="RefSeq" id="WP_011097103.1">
    <property type="nucleotide sequence ID" value="NC_004552.2"/>
</dbReference>
<keyword evidence="1" id="KW-1133">Transmembrane helix</keyword>
<keyword evidence="1" id="KW-0812">Transmembrane</keyword>
<protein>
    <submittedName>
        <fullName evidence="2">Inclusion membrane protein B</fullName>
    </submittedName>
</protein>
<dbReference type="OrthoDB" id="18116at2"/>
<dbReference type="NCBIfam" id="NF033935">
    <property type="entry name" value="inclusion_IncB"/>
    <property type="match status" value="1"/>
</dbReference>
<feature type="transmembrane region" description="Helical" evidence="1">
    <location>
        <begin position="119"/>
        <end position="150"/>
    </location>
</feature>
<name>Q5L601_CHLAB</name>
<gene>
    <name evidence="2" type="primary">incB</name>
    <name evidence="2" type="ordered locus">CAB477</name>
</gene>
<feature type="transmembrane region" description="Helical" evidence="1">
    <location>
        <begin position="156"/>
        <end position="180"/>
    </location>
</feature>
<keyword evidence="1" id="KW-0472">Membrane</keyword>
<dbReference type="EMBL" id="CR848038">
    <property type="protein sequence ID" value="CAH63930.1"/>
    <property type="molecule type" value="Genomic_DNA"/>
</dbReference>
<dbReference type="HOGENOM" id="CLU_118944_0_0_0"/>
<accession>Q5L601</accession>
<evidence type="ECO:0000256" key="1">
    <source>
        <dbReference type="SAM" id="Phobius"/>
    </source>
</evidence>
<dbReference type="Proteomes" id="UP000001012">
    <property type="component" value="Chromosome"/>
</dbReference>
<reference evidence="2 3" key="1">
    <citation type="journal article" date="2005" name="Genome Res.">
        <title>The Chlamydophila abortus genome sequence reveals an array of variable proteins that contribute to interspecies variation.</title>
        <authorList>
            <person name="Thomson N.R."/>
            <person name="Yeats C."/>
            <person name="Bell K."/>
            <person name="Holden M.T.G."/>
            <person name="Bentley S.D."/>
            <person name="Livingstone M."/>
            <person name="Cerdeno-Tarraga A.M."/>
            <person name="Harris B."/>
            <person name="Doggett J."/>
            <person name="Ormond D."/>
            <person name="Mungal K."/>
            <person name="Clarke K."/>
            <person name="Feltwell T."/>
            <person name="Hance Z."/>
            <person name="Sanders M."/>
            <person name="Quail M.A."/>
            <person name="Price C."/>
            <person name="Parkhill J."/>
            <person name="Longbottom D."/>
        </authorList>
    </citation>
    <scope>NUCLEOTIDE SEQUENCE [LARGE SCALE GENOMIC DNA]</scope>
    <source>
        <strain evidence="3">DSM 27085 / S26/3</strain>
    </source>
</reference>
<dbReference type="AlphaFoldDB" id="Q5L601"/>
<organism evidence="2 3">
    <name type="scientific">Chlamydia abortus (strain DSM 27085 / S26/3)</name>
    <name type="common">Chlamydophila abortus</name>
    <dbReference type="NCBI Taxonomy" id="218497"/>
    <lineage>
        <taxon>Bacteria</taxon>
        <taxon>Pseudomonadati</taxon>
        <taxon>Chlamydiota</taxon>
        <taxon>Chlamydiia</taxon>
        <taxon>Chlamydiales</taxon>
        <taxon>Chlamydiaceae</taxon>
        <taxon>Chlamydia/Chlamydophila group</taxon>
        <taxon>Chlamydia</taxon>
    </lineage>
</organism>
<dbReference type="KEGG" id="cab:CAB477"/>
<evidence type="ECO:0000313" key="2">
    <source>
        <dbReference type="EMBL" id="CAH63930.1"/>
    </source>
</evidence>